<dbReference type="Gene3D" id="3.40.50.150">
    <property type="entry name" value="Vaccinia Virus protein VP39"/>
    <property type="match status" value="1"/>
</dbReference>
<comment type="similarity">
    <text evidence="1">Belongs to the methyltransferase superfamily. LaeA methyltransferase family.</text>
</comment>
<organism evidence="3 4">
    <name type="scientific">Cylindrodendrum hubeiense</name>
    <dbReference type="NCBI Taxonomy" id="595255"/>
    <lineage>
        <taxon>Eukaryota</taxon>
        <taxon>Fungi</taxon>
        <taxon>Dikarya</taxon>
        <taxon>Ascomycota</taxon>
        <taxon>Pezizomycotina</taxon>
        <taxon>Sordariomycetes</taxon>
        <taxon>Hypocreomycetidae</taxon>
        <taxon>Hypocreales</taxon>
        <taxon>Nectriaceae</taxon>
        <taxon>Cylindrodendrum</taxon>
    </lineage>
</organism>
<sequence length="277" mass="30115">MTNKLESATYTHGHHASVIRAHSWRTAANSAGYLLPYLKSDMKILDIGCGAGTITVDLAKYVPQGHITGLDQAESILDQARALAKDTGVTNVDFVQGDANALEFPGNTFDVVVCHQVLQHVGEPTGILKEMRRVAKVGGFVAARESDYGSWVWYPAAEGLDNWRALYLNVARSNRGEPNAGRMIHAWARDAGFPKADIQCTSSSWCLSTKEAVADWSKGWAERTESADSSFAKSAVGGQFATAAEIAQVAVAWREWGQHEDAWISVPHGEIVCVKRD</sequence>
<evidence type="ECO:0000259" key="2">
    <source>
        <dbReference type="Pfam" id="PF13847"/>
    </source>
</evidence>
<feature type="domain" description="Methyltransferase" evidence="2">
    <location>
        <begin position="39"/>
        <end position="147"/>
    </location>
</feature>
<evidence type="ECO:0000256" key="1">
    <source>
        <dbReference type="ARBA" id="ARBA00038158"/>
    </source>
</evidence>
<comment type="caution">
    <text evidence="3">The sequence shown here is derived from an EMBL/GenBank/DDBJ whole genome shotgun (WGS) entry which is preliminary data.</text>
</comment>
<proteinExistence type="inferred from homology"/>
<evidence type="ECO:0000313" key="4">
    <source>
        <dbReference type="Proteomes" id="UP000722485"/>
    </source>
</evidence>
<dbReference type="Proteomes" id="UP000722485">
    <property type="component" value="Unassembled WGS sequence"/>
</dbReference>
<protein>
    <recommendedName>
        <fullName evidence="2">Methyltransferase domain-containing protein</fullName>
    </recommendedName>
</protein>
<dbReference type="GO" id="GO:0008168">
    <property type="term" value="F:methyltransferase activity"/>
    <property type="evidence" value="ECO:0007669"/>
    <property type="project" value="TreeGrafter"/>
</dbReference>
<dbReference type="InterPro" id="IPR025714">
    <property type="entry name" value="Methyltranfer_dom"/>
</dbReference>
<dbReference type="CDD" id="cd02440">
    <property type="entry name" value="AdoMet_MTases"/>
    <property type="match status" value="1"/>
</dbReference>
<gene>
    <name evidence="3" type="ORF">G7Z17_g1368</name>
</gene>
<dbReference type="PANTHER" id="PTHR43591">
    <property type="entry name" value="METHYLTRANSFERASE"/>
    <property type="match status" value="1"/>
</dbReference>
<evidence type="ECO:0000313" key="3">
    <source>
        <dbReference type="EMBL" id="KAF7556561.1"/>
    </source>
</evidence>
<dbReference type="SUPFAM" id="SSF53335">
    <property type="entry name" value="S-adenosyl-L-methionine-dependent methyltransferases"/>
    <property type="match status" value="1"/>
</dbReference>
<dbReference type="OrthoDB" id="10017101at2759"/>
<dbReference type="AlphaFoldDB" id="A0A9P5HIM9"/>
<reference evidence="3" key="1">
    <citation type="submission" date="2020-03" db="EMBL/GenBank/DDBJ databases">
        <title>Draft Genome Sequence of Cylindrodendrum hubeiense.</title>
        <authorList>
            <person name="Buettner E."/>
            <person name="Kellner H."/>
        </authorList>
    </citation>
    <scope>NUCLEOTIDE SEQUENCE</scope>
    <source>
        <strain evidence="3">IHI 201604</strain>
    </source>
</reference>
<dbReference type="Pfam" id="PF13847">
    <property type="entry name" value="Methyltransf_31"/>
    <property type="match status" value="1"/>
</dbReference>
<dbReference type="InterPro" id="IPR029063">
    <property type="entry name" value="SAM-dependent_MTases_sf"/>
</dbReference>
<dbReference type="EMBL" id="JAANBB010000011">
    <property type="protein sequence ID" value="KAF7556561.1"/>
    <property type="molecule type" value="Genomic_DNA"/>
</dbReference>
<keyword evidence="4" id="KW-1185">Reference proteome</keyword>
<dbReference type="PANTHER" id="PTHR43591:SF24">
    <property type="entry name" value="2-METHOXY-6-POLYPRENYL-1,4-BENZOQUINOL METHYLASE, MITOCHONDRIAL"/>
    <property type="match status" value="1"/>
</dbReference>
<name>A0A9P5HIM9_9HYPO</name>
<accession>A0A9P5HIM9</accession>